<feature type="region of interest" description="Disordered" evidence="1">
    <location>
        <begin position="1"/>
        <end position="20"/>
    </location>
</feature>
<protein>
    <recommendedName>
        <fullName evidence="4">KASH5 protein</fullName>
    </recommendedName>
</protein>
<comment type="caution">
    <text evidence="2">The sequence shown here is derived from an EMBL/GenBank/DDBJ whole genome shotgun (WGS) entry which is preliminary data.</text>
</comment>
<keyword evidence="3" id="KW-1185">Reference proteome</keyword>
<name>A0ABN9VTU0_9DINO</name>
<organism evidence="2 3">
    <name type="scientific">Prorocentrum cordatum</name>
    <dbReference type="NCBI Taxonomy" id="2364126"/>
    <lineage>
        <taxon>Eukaryota</taxon>
        <taxon>Sar</taxon>
        <taxon>Alveolata</taxon>
        <taxon>Dinophyceae</taxon>
        <taxon>Prorocentrales</taxon>
        <taxon>Prorocentraceae</taxon>
        <taxon>Prorocentrum</taxon>
    </lineage>
</organism>
<proteinExistence type="predicted"/>
<sequence length="64" mass="6729">ALRERDLREAASAESLRRQREESGAALREAQAQVASLVCEVQELEAHNAQLQAALAAPGGAASC</sequence>
<dbReference type="Proteomes" id="UP001189429">
    <property type="component" value="Unassembled WGS sequence"/>
</dbReference>
<evidence type="ECO:0000256" key="1">
    <source>
        <dbReference type="SAM" id="MobiDB-lite"/>
    </source>
</evidence>
<dbReference type="EMBL" id="CAUYUJ010017683">
    <property type="protein sequence ID" value="CAK0876947.1"/>
    <property type="molecule type" value="Genomic_DNA"/>
</dbReference>
<evidence type="ECO:0000313" key="3">
    <source>
        <dbReference type="Proteomes" id="UP001189429"/>
    </source>
</evidence>
<reference evidence="2" key="1">
    <citation type="submission" date="2023-10" db="EMBL/GenBank/DDBJ databases">
        <authorList>
            <person name="Chen Y."/>
            <person name="Shah S."/>
            <person name="Dougan E. K."/>
            <person name="Thang M."/>
            <person name="Chan C."/>
        </authorList>
    </citation>
    <scope>NUCLEOTIDE SEQUENCE [LARGE SCALE GENOMIC DNA]</scope>
</reference>
<accession>A0ABN9VTU0</accession>
<evidence type="ECO:0000313" key="2">
    <source>
        <dbReference type="EMBL" id="CAK0876947.1"/>
    </source>
</evidence>
<gene>
    <name evidence="2" type="ORF">PCOR1329_LOCUS61134</name>
</gene>
<evidence type="ECO:0008006" key="4">
    <source>
        <dbReference type="Google" id="ProtNLM"/>
    </source>
</evidence>
<feature type="non-terminal residue" evidence="2">
    <location>
        <position position="1"/>
    </location>
</feature>